<gene>
    <name evidence="10" type="ORF">DC041_0011461</name>
</gene>
<evidence type="ECO:0000256" key="7">
    <source>
        <dbReference type="ARBA" id="ARBA00047899"/>
    </source>
</evidence>
<dbReference type="InterPro" id="IPR050236">
    <property type="entry name" value="Ser_Thr_kinase_AGC"/>
</dbReference>
<keyword evidence="3" id="KW-0808">Transferase</keyword>
<dbReference type="AlphaFoldDB" id="A0A430QSS0"/>
<dbReference type="InterPro" id="IPR008271">
    <property type="entry name" value="Ser/Thr_kinase_AS"/>
</dbReference>
<dbReference type="EC" id="2.7.11.1" evidence="1"/>
<evidence type="ECO:0000256" key="4">
    <source>
        <dbReference type="ARBA" id="ARBA00022741"/>
    </source>
</evidence>
<dbReference type="Gene3D" id="1.10.510.10">
    <property type="entry name" value="Transferase(Phosphotransferase) domain 1"/>
    <property type="match status" value="1"/>
</dbReference>
<dbReference type="InterPro" id="IPR000719">
    <property type="entry name" value="Prot_kinase_dom"/>
</dbReference>
<dbReference type="STRING" id="6184.A0A430QSS0"/>
<dbReference type="EMBL" id="QMKO01001364">
    <property type="protein sequence ID" value="RTG90755.1"/>
    <property type="molecule type" value="Genomic_DNA"/>
</dbReference>
<dbReference type="GO" id="GO:0004674">
    <property type="term" value="F:protein serine/threonine kinase activity"/>
    <property type="evidence" value="ECO:0007669"/>
    <property type="project" value="UniProtKB-KW"/>
</dbReference>
<feature type="domain" description="Protein kinase" evidence="9">
    <location>
        <begin position="1"/>
        <end position="139"/>
    </location>
</feature>
<dbReference type="Pfam" id="PF00069">
    <property type="entry name" value="Pkinase"/>
    <property type="match status" value="1"/>
</dbReference>
<comment type="caution">
    <text evidence="10">The sequence shown here is derived from an EMBL/GenBank/DDBJ whole genome shotgun (WGS) entry which is preliminary data.</text>
</comment>
<dbReference type="PANTHER" id="PTHR24356">
    <property type="entry name" value="SERINE/THREONINE-PROTEIN KINASE"/>
    <property type="match status" value="1"/>
</dbReference>
<evidence type="ECO:0000256" key="2">
    <source>
        <dbReference type="ARBA" id="ARBA00022527"/>
    </source>
</evidence>
<evidence type="ECO:0000256" key="1">
    <source>
        <dbReference type="ARBA" id="ARBA00012513"/>
    </source>
</evidence>
<evidence type="ECO:0000313" key="11">
    <source>
        <dbReference type="Proteomes" id="UP000290809"/>
    </source>
</evidence>
<dbReference type="PROSITE" id="PS50011">
    <property type="entry name" value="PROTEIN_KINASE_DOM"/>
    <property type="match status" value="1"/>
</dbReference>
<dbReference type="PROSITE" id="PS00108">
    <property type="entry name" value="PROTEIN_KINASE_ST"/>
    <property type="match status" value="1"/>
</dbReference>
<dbReference type="GO" id="GO:0005524">
    <property type="term" value="F:ATP binding"/>
    <property type="evidence" value="ECO:0007669"/>
    <property type="project" value="UniProtKB-KW"/>
</dbReference>
<sequence length="139" mass="15717">MVMEYVPGGNLVSWMDEVEFMSEAACRFYAAETILALIDLHAMGFIHRDLKPDNLLLDAGGHLKLADFGTAIRVDPETSLIHCDAAVGTPDYLSPEVLLSQVNVPMTYFSPEEKFLINKMFYLSKKLNSLVFFRKYISF</sequence>
<dbReference type="SMART" id="SM00220">
    <property type="entry name" value="S_TKc"/>
    <property type="match status" value="1"/>
</dbReference>
<dbReference type="Proteomes" id="UP000290809">
    <property type="component" value="Unassembled WGS sequence"/>
</dbReference>
<dbReference type="InterPro" id="IPR011009">
    <property type="entry name" value="Kinase-like_dom_sf"/>
</dbReference>
<keyword evidence="11" id="KW-1185">Reference proteome</keyword>
<comment type="catalytic activity">
    <reaction evidence="8">
        <text>L-seryl-[protein] + ATP = O-phospho-L-seryl-[protein] + ADP + H(+)</text>
        <dbReference type="Rhea" id="RHEA:17989"/>
        <dbReference type="Rhea" id="RHEA-COMP:9863"/>
        <dbReference type="Rhea" id="RHEA-COMP:11604"/>
        <dbReference type="ChEBI" id="CHEBI:15378"/>
        <dbReference type="ChEBI" id="CHEBI:29999"/>
        <dbReference type="ChEBI" id="CHEBI:30616"/>
        <dbReference type="ChEBI" id="CHEBI:83421"/>
        <dbReference type="ChEBI" id="CHEBI:456216"/>
        <dbReference type="EC" id="2.7.11.1"/>
    </reaction>
</comment>
<keyword evidence="2" id="KW-0723">Serine/threonine-protein kinase</keyword>
<organism evidence="10 11">
    <name type="scientific">Schistosoma bovis</name>
    <name type="common">Blood fluke</name>
    <dbReference type="NCBI Taxonomy" id="6184"/>
    <lineage>
        <taxon>Eukaryota</taxon>
        <taxon>Metazoa</taxon>
        <taxon>Spiralia</taxon>
        <taxon>Lophotrochozoa</taxon>
        <taxon>Platyhelminthes</taxon>
        <taxon>Trematoda</taxon>
        <taxon>Digenea</taxon>
        <taxon>Strigeidida</taxon>
        <taxon>Schistosomatoidea</taxon>
        <taxon>Schistosomatidae</taxon>
        <taxon>Schistosoma</taxon>
    </lineage>
</organism>
<name>A0A430QSS0_SCHBO</name>
<comment type="catalytic activity">
    <reaction evidence="7">
        <text>L-threonyl-[protein] + ATP = O-phospho-L-threonyl-[protein] + ADP + H(+)</text>
        <dbReference type="Rhea" id="RHEA:46608"/>
        <dbReference type="Rhea" id="RHEA-COMP:11060"/>
        <dbReference type="Rhea" id="RHEA-COMP:11605"/>
        <dbReference type="ChEBI" id="CHEBI:15378"/>
        <dbReference type="ChEBI" id="CHEBI:30013"/>
        <dbReference type="ChEBI" id="CHEBI:30616"/>
        <dbReference type="ChEBI" id="CHEBI:61977"/>
        <dbReference type="ChEBI" id="CHEBI:456216"/>
        <dbReference type="EC" id="2.7.11.1"/>
    </reaction>
</comment>
<evidence type="ECO:0000256" key="3">
    <source>
        <dbReference type="ARBA" id="ARBA00022679"/>
    </source>
</evidence>
<dbReference type="SUPFAM" id="SSF56112">
    <property type="entry name" value="Protein kinase-like (PK-like)"/>
    <property type="match status" value="1"/>
</dbReference>
<evidence type="ECO:0000256" key="5">
    <source>
        <dbReference type="ARBA" id="ARBA00022777"/>
    </source>
</evidence>
<protein>
    <recommendedName>
        <fullName evidence="1">non-specific serine/threonine protein kinase</fullName>
        <ecNumber evidence="1">2.7.11.1</ecNumber>
    </recommendedName>
</protein>
<evidence type="ECO:0000256" key="8">
    <source>
        <dbReference type="ARBA" id="ARBA00048679"/>
    </source>
</evidence>
<keyword evidence="4" id="KW-0547">Nucleotide-binding</keyword>
<dbReference type="PANTHER" id="PTHR24356:SF160">
    <property type="entry name" value="SERINE_THREONINE-PROTEIN KINASE 38-LIKE"/>
    <property type="match status" value="1"/>
</dbReference>
<keyword evidence="6" id="KW-0067">ATP-binding</keyword>
<dbReference type="GO" id="GO:0035556">
    <property type="term" value="P:intracellular signal transduction"/>
    <property type="evidence" value="ECO:0007669"/>
    <property type="project" value="TreeGrafter"/>
</dbReference>
<evidence type="ECO:0000259" key="9">
    <source>
        <dbReference type="PROSITE" id="PS50011"/>
    </source>
</evidence>
<reference evidence="10 11" key="1">
    <citation type="journal article" date="2019" name="PLoS Pathog.">
        <title>Genome sequence of the bovine parasite Schistosoma bovis Tanzania.</title>
        <authorList>
            <person name="Oey H."/>
            <person name="Zakrzewski M."/>
            <person name="Gobert G."/>
            <person name="Gravermann K."/>
            <person name="Stoye J."/>
            <person name="Jones M."/>
            <person name="Mcmanus D."/>
            <person name="Krause L."/>
        </authorList>
    </citation>
    <scope>NUCLEOTIDE SEQUENCE [LARGE SCALE GENOMIC DNA]</scope>
    <source>
        <strain evidence="10 11">TAN1997</strain>
    </source>
</reference>
<proteinExistence type="predicted"/>
<evidence type="ECO:0000256" key="6">
    <source>
        <dbReference type="ARBA" id="ARBA00022840"/>
    </source>
</evidence>
<keyword evidence="5" id="KW-0418">Kinase</keyword>
<accession>A0A430QSS0</accession>
<evidence type="ECO:0000313" key="10">
    <source>
        <dbReference type="EMBL" id="RTG90755.1"/>
    </source>
</evidence>